<sequence length="240" mass="27648">MSALTYLDKRQKALATAEMKNREHQRAFVPHSLNTEDYKKLKAGVEEFMASVLKWLSRNRLVEEDYINLTAYLCFLVSFMFGHRPRVPENMTVKEFSNRRFVKEQNMFVIMVEKHETASIKSTGGALSVPEEAIFKNYMSFVRLAVMKPHRPDPQNFLLSTSGVKLHNASTSMRRFLEKVFPGGMRPRVPVTTQTIIRHLIATINRKANSLSKEEREMMYEYLCHSGNFCSVCIIGAVLC</sequence>
<dbReference type="EMBL" id="JAVRJZ010000001">
    <property type="protein sequence ID" value="KAK2727878.1"/>
    <property type="molecule type" value="Genomic_DNA"/>
</dbReference>
<keyword evidence="2" id="KW-1185">Reference proteome</keyword>
<evidence type="ECO:0000313" key="2">
    <source>
        <dbReference type="Proteomes" id="UP001187531"/>
    </source>
</evidence>
<comment type="caution">
    <text evidence="1">The sequence shown here is derived from an EMBL/GenBank/DDBJ whole genome shotgun (WGS) entry which is preliminary data.</text>
</comment>
<dbReference type="PANTHER" id="PTHR47306">
    <property type="entry name" value="SI:CH211-178J18.4-RELATED"/>
    <property type="match status" value="1"/>
</dbReference>
<name>A0AA88IGR4_ARTSF</name>
<dbReference type="AlphaFoldDB" id="A0AA88IGR4"/>
<gene>
    <name evidence="1" type="ORF">QYM36_008378</name>
</gene>
<accession>A0AA88IGR4</accession>
<evidence type="ECO:0000313" key="1">
    <source>
        <dbReference type="EMBL" id="KAK2727878.1"/>
    </source>
</evidence>
<proteinExistence type="predicted"/>
<protein>
    <submittedName>
        <fullName evidence="1">Uncharacterized protein</fullName>
    </submittedName>
</protein>
<dbReference type="Proteomes" id="UP001187531">
    <property type="component" value="Unassembled WGS sequence"/>
</dbReference>
<dbReference type="PANTHER" id="PTHR47306:SF2">
    <property type="entry name" value="CORE-BINDING (CB) DOMAIN-CONTAINING PROTEIN"/>
    <property type="match status" value="1"/>
</dbReference>
<organism evidence="1 2">
    <name type="scientific">Artemia franciscana</name>
    <name type="common">Brine shrimp</name>
    <name type="synonym">Artemia sanfranciscana</name>
    <dbReference type="NCBI Taxonomy" id="6661"/>
    <lineage>
        <taxon>Eukaryota</taxon>
        <taxon>Metazoa</taxon>
        <taxon>Ecdysozoa</taxon>
        <taxon>Arthropoda</taxon>
        <taxon>Crustacea</taxon>
        <taxon>Branchiopoda</taxon>
        <taxon>Anostraca</taxon>
        <taxon>Artemiidae</taxon>
        <taxon>Artemia</taxon>
    </lineage>
</organism>
<reference evidence="1" key="1">
    <citation type="submission" date="2023-07" db="EMBL/GenBank/DDBJ databases">
        <title>Chromosome-level genome assembly of Artemia franciscana.</title>
        <authorList>
            <person name="Jo E."/>
        </authorList>
    </citation>
    <scope>NUCLEOTIDE SEQUENCE</scope>
    <source>
        <tissue evidence="1">Whole body</tissue>
    </source>
</reference>